<accession>A0ACB9VXA3</accession>
<comment type="caution">
    <text evidence="1">The sequence shown here is derived from an EMBL/GenBank/DDBJ whole genome shotgun (WGS) entry which is preliminary data.</text>
</comment>
<evidence type="ECO:0000313" key="1">
    <source>
        <dbReference type="EMBL" id="KAI4805228.1"/>
    </source>
</evidence>
<proteinExistence type="predicted"/>
<sequence length="61" mass="6491">KKNIQLGYPLLKPGVGLQSDSRVLGEATQTSVDGAVLLCQADAPSQSDSMTRTTVHLVCYE</sequence>
<organism evidence="1 2">
    <name type="scientific">Chaenocephalus aceratus</name>
    <name type="common">Blackfin icefish</name>
    <name type="synonym">Chaenichthys aceratus</name>
    <dbReference type="NCBI Taxonomy" id="36190"/>
    <lineage>
        <taxon>Eukaryota</taxon>
        <taxon>Metazoa</taxon>
        <taxon>Chordata</taxon>
        <taxon>Craniata</taxon>
        <taxon>Vertebrata</taxon>
        <taxon>Euteleostomi</taxon>
        <taxon>Actinopterygii</taxon>
        <taxon>Neopterygii</taxon>
        <taxon>Teleostei</taxon>
        <taxon>Neoteleostei</taxon>
        <taxon>Acanthomorphata</taxon>
        <taxon>Eupercaria</taxon>
        <taxon>Perciformes</taxon>
        <taxon>Notothenioidei</taxon>
        <taxon>Channichthyidae</taxon>
        <taxon>Chaenocephalus</taxon>
    </lineage>
</organism>
<dbReference type="EMBL" id="CM043805">
    <property type="protein sequence ID" value="KAI4805228.1"/>
    <property type="molecule type" value="Genomic_DNA"/>
</dbReference>
<protein>
    <submittedName>
        <fullName evidence="1">Uncharacterized protein</fullName>
    </submittedName>
</protein>
<evidence type="ECO:0000313" key="2">
    <source>
        <dbReference type="Proteomes" id="UP001057452"/>
    </source>
</evidence>
<gene>
    <name evidence="1" type="ORF">KUCAC02_009854</name>
</gene>
<feature type="non-terminal residue" evidence="1">
    <location>
        <position position="1"/>
    </location>
</feature>
<keyword evidence="2" id="KW-1185">Reference proteome</keyword>
<feature type="non-terminal residue" evidence="1">
    <location>
        <position position="61"/>
    </location>
</feature>
<name>A0ACB9VXA3_CHAAC</name>
<dbReference type="Proteomes" id="UP001057452">
    <property type="component" value="Chromosome 21"/>
</dbReference>
<reference evidence="1" key="1">
    <citation type="submission" date="2022-05" db="EMBL/GenBank/DDBJ databases">
        <title>Chromosome-level genome of Chaenocephalus aceratus.</title>
        <authorList>
            <person name="Park H."/>
        </authorList>
    </citation>
    <scope>NUCLEOTIDE SEQUENCE</scope>
    <source>
        <strain evidence="1">KU_202001</strain>
    </source>
</reference>